<evidence type="ECO:0000313" key="1">
    <source>
        <dbReference type="EMBL" id="TPG33784.1"/>
    </source>
</evidence>
<dbReference type="Proteomes" id="UP000320095">
    <property type="component" value="Unassembled WGS sequence"/>
</dbReference>
<dbReference type="InterPro" id="IPR016181">
    <property type="entry name" value="Acyl_CoA_acyltransferase"/>
</dbReference>
<name>A0A502E8S6_9MYCO</name>
<accession>A0A502E8S6</accession>
<dbReference type="EMBL" id="RCZG01000005">
    <property type="protein sequence ID" value="TPG33784.1"/>
    <property type="molecule type" value="Genomic_DNA"/>
</dbReference>
<proteinExistence type="predicted"/>
<dbReference type="AlphaFoldDB" id="A0A502E8S6"/>
<organism evidence="1 2">
    <name type="scientific">Mycolicibacterium hodleri</name>
    <dbReference type="NCBI Taxonomy" id="49897"/>
    <lineage>
        <taxon>Bacteria</taxon>
        <taxon>Bacillati</taxon>
        <taxon>Actinomycetota</taxon>
        <taxon>Actinomycetes</taxon>
        <taxon>Mycobacteriales</taxon>
        <taxon>Mycobacteriaceae</taxon>
        <taxon>Mycolicibacterium</taxon>
    </lineage>
</organism>
<dbReference type="SUPFAM" id="SSF55729">
    <property type="entry name" value="Acyl-CoA N-acyltransferases (Nat)"/>
    <property type="match status" value="1"/>
</dbReference>
<protein>
    <recommendedName>
        <fullName evidence="3">N-acetyltransferase domain-containing protein</fullName>
    </recommendedName>
</protein>
<dbReference type="Gene3D" id="3.40.630.30">
    <property type="match status" value="1"/>
</dbReference>
<gene>
    <name evidence="1" type="ORF">EAH80_16290</name>
</gene>
<evidence type="ECO:0000313" key="2">
    <source>
        <dbReference type="Proteomes" id="UP000320095"/>
    </source>
</evidence>
<evidence type="ECO:0008006" key="3">
    <source>
        <dbReference type="Google" id="ProtNLM"/>
    </source>
</evidence>
<keyword evidence="2" id="KW-1185">Reference proteome</keyword>
<reference evidence="1 2" key="1">
    <citation type="journal article" date="2019" name="Environ. Microbiol.">
        <title>Species interactions and distinct microbial communities in high Arctic permafrost affected cryosols are associated with the CH4 and CO2 gas fluxes.</title>
        <authorList>
            <person name="Altshuler I."/>
            <person name="Hamel J."/>
            <person name="Turney S."/>
            <person name="Magnuson E."/>
            <person name="Levesque R."/>
            <person name="Greer C."/>
            <person name="Whyte L.G."/>
        </authorList>
    </citation>
    <scope>NUCLEOTIDE SEQUENCE [LARGE SCALE GENOMIC DNA]</scope>
    <source>
        <strain evidence="1 2">S5.20</strain>
    </source>
</reference>
<comment type="caution">
    <text evidence="1">The sequence shown here is derived from an EMBL/GenBank/DDBJ whole genome shotgun (WGS) entry which is preliminary data.</text>
</comment>
<sequence>MMALEARYYVGNLDPSERAKGFISNLQSQEWFTWAVDSSGVHVAVTDDDSVVGFIAVTDPPTSSQVGSSPIIQAVLDLAGSLEFEGKPIAQKRFALRGPVCVDEAARGRGVYSAFNAATQEAYRERFDLGVLFVAADNPRSLHTTTTKLGAKSLAVFEVNSKQYHFLAFSF</sequence>